<comment type="caution">
    <text evidence="4">The sequence shown here is derived from an EMBL/GenBank/DDBJ whole genome shotgun (WGS) entry which is preliminary data.</text>
</comment>
<dbReference type="RefSeq" id="WP_133820665.1">
    <property type="nucleotide sequence ID" value="NZ_SNZH01000015.1"/>
</dbReference>
<dbReference type="InterPro" id="IPR036913">
    <property type="entry name" value="YegP-like_sf"/>
</dbReference>
<sequence length="111" mass="11499">MAGKFVLSNAANSQYRFVLKAGNGETILTSELYASKAGAQNGIASVKENAPHDARYEKKNAANGSPMFNLKAANGQIIGTSEQYSSTAARDNGITSVKSNAPGAATEDKTA</sequence>
<dbReference type="AlphaFoldDB" id="A0A4R6YPF8"/>
<gene>
    <name evidence="4" type="ORF">DFR29_11554</name>
</gene>
<comment type="similarity">
    <text evidence="1">Belongs to the UPF0339 family. Duplicated subfamily.</text>
</comment>
<dbReference type="InterPro" id="IPR051141">
    <property type="entry name" value="UPF0339_domain"/>
</dbReference>
<dbReference type="SUPFAM" id="SSF160113">
    <property type="entry name" value="YegP-like"/>
    <property type="match status" value="2"/>
</dbReference>
<evidence type="ECO:0000256" key="1">
    <source>
        <dbReference type="ARBA" id="ARBA00007576"/>
    </source>
</evidence>
<evidence type="ECO:0000256" key="2">
    <source>
        <dbReference type="SAM" id="MobiDB-lite"/>
    </source>
</evidence>
<name>A0A4R6YPF8_9GAMM</name>
<dbReference type="PANTHER" id="PTHR40606">
    <property type="match status" value="1"/>
</dbReference>
<dbReference type="EMBL" id="SNZH01000015">
    <property type="protein sequence ID" value="TDR39666.1"/>
    <property type="molecule type" value="Genomic_DNA"/>
</dbReference>
<organism evidence="4 5">
    <name type="scientific">Tahibacter aquaticus</name>
    <dbReference type="NCBI Taxonomy" id="520092"/>
    <lineage>
        <taxon>Bacteria</taxon>
        <taxon>Pseudomonadati</taxon>
        <taxon>Pseudomonadota</taxon>
        <taxon>Gammaproteobacteria</taxon>
        <taxon>Lysobacterales</taxon>
        <taxon>Rhodanobacteraceae</taxon>
        <taxon>Tahibacter</taxon>
    </lineage>
</organism>
<dbReference type="Gene3D" id="2.30.29.80">
    <property type="match status" value="1"/>
</dbReference>
<dbReference type="PANTHER" id="PTHR40606:SF1">
    <property type="entry name" value="UPF0339 PROTEIN YEGP"/>
    <property type="match status" value="1"/>
</dbReference>
<feature type="domain" description="DUF1508" evidence="3">
    <location>
        <begin position="11"/>
        <end position="57"/>
    </location>
</feature>
<dbReference type="Pfam" id="PF07411">
    <property type="entry name" value="DUF1508"/>
    <property type="match status" value="2"/>
</dbReference>
<keyword evidence="5" id="KW-1185">Reference proteome</keyword>
<evidence type="ECO:0000259" key="3">
    <source>
        <dbReference type="Pfam" id="PF07411"/>
    </source>
</evidence>
<dbReference type="Proteomes" id="UP000295293">
    <property type="component" value="Unassembled WGS sequence"/>
</dbReference>
<feature type="compositionally biased region" description="Polar residues" evidence="2">
    <location>
        <begin position="83"/>
        <end position="99"/>
    </location>
</feature>
<reference evidence="4 5" key="1">
    <citation type="submission" date="2019-03" db="EMBL/GenBank/DDBJ databases">
        <title>Genomic Encyclopedia of Type Strains, Phase IV (KMG-IV): sequencing the most valuable type-strain genomes for metagenomic binning, comparative biology and taxonomic classification.</title>
        <authorList>
            <person name="Goeker M."/>
        </authorList>
    </citation>
    <scope>NUCLEOTIDE SEQUENCE [LARGE SCALE GENOMIC DNA]</scope>
    <source>
        <strain evidence="4 5">DSM 21667</strain>
    </source>
</reference>
<evidence type="ECO:0000313" key="5">
    <source>
        <dbReference type="Proteomes" id="UP000295293"/>
    </source>
</evidence>
<dbReference type="InterPro" id="IPR010879">
    <property type="entry name" value="DUF1508"/>
</dbReference>
<evidence type="ECO:0000313" key="4">
    <source>
        <dbReference type="EMBL" id="TDR39666.1"/>
    </source>
</evidence>
<accession>A0A4R6YPF8</accession>
<feature type="domain" description="DUF1508" evidence="3">
    <location>
        <begin position="62"/>
        <end position="108"/>
    </location>
</feature>
<protein>
    <recommendedName>
        <fullName evidence="3">DUF1508 domain-containing protein</fullName>
    </recommendedName>
</protein>
<feature type="region of interest" description="Disordered" evidence="2">
    <location>
        <begin position="83"/>
        <end position="111"/>
    </location>
</feature>
<dbReference type="OrthoDB" id="9802792at2"/>
<proteinExistence type="inferred from homology"/>